<dbReference type="SUPFAM" id="SSF52833">
    <property type="entry name" value="Thioredoxin-like"/>
    <property type="match status" value="1"/>
</dbReference>
<evidence type="ECO:0000256" key="4">
    <source>
        <dbReference type="ARBA" id="ARBA00047960"/>
    </source>
</evidence>
<evidence type="ECO:0000256" key="3">
    <source>
        <dbReference type="ARBA" id="ARBA00022679"/>
    </source>
</evidence>
<dbReference type="SFLD" id="SFLDS00019">
    <property type="entry name" value="Glutathione_Transferase_(cytos"/>
    <property type="match status" value="1"/>
</dbReference>
<dbReference type="InterPro" id="IPR004046">
    <property type="entry name" value="GST_C"/>
</dbReference>
<evidence type="ECO:0000259" key="7">
    <source>
        <dbReference type="PROSITE" id="PS50405"/>
    </source>
</evidence>
<dbReference type="GO" id="GO:0004602">
    <property type="term" value="F:glutathione peroxidase activity"/>
    <property type="evidence" value="ECO:0007669"/>
    <property type="project" value="UniProtKB-ARBA"/>
</dbReference>
<comment type="similarity">
    <text evidence="1 5">Belongs to the GST superfamily.</text>
</comment>
<dbReference type="Proteomes" id="UP000076881">
    <property type="component" value="Unassembled WGS sequence"/>
</dbReference>
<dbReference type="EC" id="2.5.1.18" evidence="2"/>
<dbReference type="GO" id="GO:0005737">
    <property type="term" value="C:cytoplasm"/>
    <property type="evidence" value="ECO:0007669"/>
    <property type="project" value="UniProtKB-ARBA"/>
</dbReference>
<dbReference type="PROSITE" id="PS50405">
    <property type="entry name" value="GST_CTER"/>
    <property type="match status" value="1"/>
</dbReference>
<dbReference type="InterPro" id="IPR004045">
    <property type="entry name" value="Glutathione_S-Trfase_N"/>
</dbReference>
<organism evidence="8 9">
    <name type="scientific">Akanthomyces lecanii RCEF 1005</name>
    <dbReference type="NCBI Taxonomy" id="1081108"/>
    <lineage>
        <taxon>Eukaryota</taxon>
        <taxon>Fungi</taxon>
        <taxon>Dikarya</taxon>
        <taxon>Ascomycota</taxon>
        <taxon>Pezizomycotina</taxon>
        <taxon>Sordariomycetes</taxon>
        <taxon>Hypocreomycetidae</taxon>
        <taxon>Hypocreales</taxon>
        <taxon>Cordycipitaceae</taxon>
        <taxon>Akanthomyces</taxon>
        <taxon>Cordyceps confragosa</taxon>
    </lineage>
</organism>
<dbReference type="InterPro" id="IPR036282">
    <property type="entry name" value="Glutathione-S-Trfase_C_sf"/>
</dbReference>
<dbReference type="GO" id="GO:0004364">
    <property type="term" value="F:glutathione transferase activity"/>
    <property type="evidence" value="ECO:0007669"/>
    <property type="project" value="UniProtKB-EC"/>
</dbReference>
<dbReference type="SFLD" id="SFLDG01150">
    <property type="entry name" value="Main.1:_Beta-like"/>
    <property type="match status" value="1"/>
</dbReference>
<comment type="catalytic activity">
    <reaction evidence="4">
        <text>RX + glutathione = an S-substituted glutathione + a halide anion + H(+)</text>
        <dbReference type="Rhea" id="RHEA:16437"/>
        <dbReference type="ChEBI" id="CHEBI:15378"/>
        <dbReference type="ChEBI" id="CHEBI:16042"/>
        <dbReference type="ChEBI" id="CHEBI:17792"/>
        <dbReference type="ChEBI" id="CHEBI:57925"/>
        <dbReference type="ChEBI" id="CHEBI:90779"/>
        <dbReference type="EC" id="2.5.1.18"/>
    </reaction>
</comment>
<dbReference type="InterPro" id="IPR010987">
    <property type="entry name" value="Glutathione-S-Trfase_C-like"/>
</dbReference>
<dbReference type="CDD" id="cd03046">
    <property type="entry name" value="GST_N_GTT1_like"/>
    <property type="match status" value="1"/>
</dbReference>
<dbReference type="InterPro" id="IPR040079">
    <property type="entry name" value="Glutathione_S-Trfase"/>
</dbReference>
<feature type="domain" description="GST N-terminal" evidence="6">
    <location>
        <begin position="1"/>
        <end position="81"/>
    </location>
</feature>
<evidence type="ECO:0000256" key="1">
    <source>
        <dbReference type="ARBA" id="ARBA00007409"/>
    </source>
</evidence>
<sequence>MLTLHHLQRSQSERIVWLCEELGVEYELKTYPRDPKTMQCPPELQALHPTKAAPVIQDGGVTLAESGAIVEYILTRYGHGKLCISPEARNYADYLYFLHFGNGYFMPAVLGYAPYLRGTLVYSEGNLAAFFSNRSFKQALQILDDRLKTSKWLAGDEFTAADIMNVFVLTTVRLFVPYSLEGRDAILAYLERVTKREAYVRAMAKGDPGLAPVIAAKVATPGM</sequence>
<dbReference type="AlphaFoldDB" id="A0A162MUU4"/>
<dbReference type="STRING" id="1081108.A0A162MUU4"/>
<dbReference type="InterPro" id="IPR036249">
    <property type="entry name" value="Thioredoxin-like_sf"/>
</dbReference>
<dbReference type="Pfam" id="PF00043">
    <property type="entry name" value="GST_C"/>
    <property type="match status" value="1"/>
</dbReference>
<dbReference type="Pfam" id="PF02798">
    <property type="entry name" value="GST_N"/>
    <property type="match status" value="1"/>
</dbReference>
<evidence type="ECO:0000259" key="6">
    <source>
        <dbReference type="PROSITE" id="PS50404"/>
    </source>
</evidence>
<evidence type="ECO:0000313" key="9">
    <source>
        <dbReference type="Proteomes" id="UP000076881"/>
    </source>
</evidence>
<evidence type="ECO:0000313" key="8">
    <source>
        <dbReference type="EMBL" id="OAA70799.1"/>
    </source>
</evidence>
<name>A0A162MUU4_CORDF</name>
<protein>
    <recommendedName>
        <fullName evidence="2">glutathione transferase</fullName>
        <ecNumber evidence="2">2.5.1.18</ecNumber>
    </recommendedName>
</protein>
<dbReference type="Gene3D" id="1.20.1050.10">
    <property type="match status" value="1"/>
</dbReference>
<dbReference type="EMBL" id="AZHF01000009">
    <property type="protein sequence ID" value="OAA70799.1"/>
    <property type="molecule type" value="Genomic_DNA"/>
</dbReference>
<reference evidence="8 9" key="1">
    <citation type="journal article" date="2016" name="Genome Biol. Evol.">
        <title>Divergent and convergent evolution of fungal pathogenicity.</title>
        <authorList>
            <person name="Shang Y."/>
            <person name="Xiao G."/>
            <person name="Zheng P."/>
            <person name="Cen K."/>
            <person name="Zhan S."/>
            <person name="Wang C."/>
        </authorList>
    </citation>
    <scope>NUCLEOTIDE SEQUENCE [LARGE SCALE GENOMIC DNA]</scope>
    <source>
        <strain evidence="8 9">RCEF 1005</strain>
    </source>
</reference>
<evidence type="ECO:0000256" key="5">
    <source>
        <dbReference type="RuleBase" id="RU003494"/>
    </source>
</evidence>
<dbReference type="SFLD" id="SFLDG00358">
    <property type="entry name" value="Main_(cytGST)"/>
    <property type="match status" value="1"/>
</dbReference>
<dbReference type="OrthoDB" id="2309723at2759"/>
<feature type="domain" description="GST C-terminal" evidence="7">
    <location>
        <begin position="87"/>
        <end position="212"/>
    </location>
</feature>
<dbReference type="PANTHER" id="PTHR44051">
    <property type="entry name" value="GLUTATHIONE S-TRANSFERASE-RELATED"/>
    <property type="match status" value="1"/>
</dbReference>
<proteinExistence type="inferred from homology"/>
<dbReference type="PANTHER" id="PTHR44051:SF9">
    <property type="entry name" value="GLUTATHIONE S-TRANSFERASE 1"/>
    <property type="match status" value="1"/>
</dbReference>
<dbReference type="PROSITE" id="PS50404">
    <property type="entry name" value="GST_NTER"/>
    <property type="match status" value="1"/>
</dbReference>
<dbReference type="FunFam" id="3.40.30.10:FF:000156">
    <property type="entry name" value="Glutathione S-transferase 1"/>
    <property type="match status" value="1"/>
</dbReference>
<keyword evidence="3 8" id="KW-0808">Transferase</keyword>
<evidence type="ECO:0000256" key="2">
    <source>
        <dbReference type="ARBA" id="ARBA00012452"/>
    </source>
</evidence>
<comment type="caution">
    <text evidence="8">The sequence shown here is derived from an EMBL/GenBank/DDBJ whole genome shotgun (WGS) entry which is preliminary data.</text>
</comment>
<accession>A0A162MUU4</accession>
<gene>
    <name evidence="8" type="ORF">LEL_09390</name>
</gene>
<dbReference type="Gene3D" id="3.40.30.10">
    <property type="entry name" value="Glutaredoxin"/>
    <property type="match status" value="1"/>
</dbReference>
<keyword evidence="9" id="KW-1185">Reference proteome</keyword>
<dbReference type="SUPFAM" id="SSF47616">
    <property type="entry name" value="GST C-terminal domain-like"/>
    <property type="match status" value="1"/>
</dbReference>